<evidence type="ECO:0000256" key="2">
    <source>
        <dbReference type="PIRSR" id="PIRSR600101-2"/>
    </source>
</evidence>
<feature type="binding site" evidence="2">
    <location>
        <position position="149"/>
    </location>
    <ligand>
        <name>L-glutamate</name>
        <dbReference type="ChEBI" id="CHEBI:29985"/>
    </ligand>
</feature>
<keyword evidence="3" id="KW-0812">Transmembrane</keyword>
<keyword evidence="3" id="KW-0472">Membrane</keyword>
<dbReference type="EMBL" id="JASPKZ010007816">
    <property type="protein sequence ID" value="KAJ9582222.1"/>
    <property type="molecule type" value="Genomic_DNA"/>
</dbReference>
<dbReference type="InterPro" id="IPR043137">
    <property type="entry name" value="GGT_ssub_C"/>
</dbReference>
<evidence type="ECO:0008006" key="6">
    <source>
        <dbReference type="Google" id="ProtNLM"/>
    </source>
</evidence>
<evidence type="ECO:0000313" key="5">
    <source>
        <dbReference type="Proteomes" id="UP001233999"/>
    </source>
</evidence>
<dbReference type="PANTHER" id="PTHR11686:SF9">
    <property type="entry name" value="RE13973P"/>
    <property type="match status" value="1"/>
</dbReference>
<dbReference type="GO" id="GO:0006751">
    <property type="term" value="P:glutathione catabolic process"/>
    <property type="evidence" value="ECO:0007669"/>
    <property type="project" value="InterPro"/>
</dbReference>
<dbReference type="InterPro" id="IPR000101">
    <property type="entry name" value="GGT_peptidase"/>
</dbReference>
<dbReference type="Gene3D" id="1.10.246.130">
    <property type="match status" value="1"/>
</dbReference>
<name>A0AAD8EA22_DIPPU</name>
<sequence>MLTLEEELERKPRYFRTSSEHSPIEQHRQKKIVIITGVTMLVLIIVSLSWELPFLLNNNEEEKVNVEVEPPPSTSKEGFYLRAALSADSTVCPPIGRRILEKGGSAVDAAIAVLFCQGVADPHRSGIGGGMYMLIYQREKRSAVSIDARESAPSLAHADMFQENRNGSFKGGMSIAVPGELLGLWEAHKRFGVIPWKNWWNHPYIYPVQEMFTNPNTGEVLKSGDIMKNHRLGKTLRMIAESGPSCFYNGSLTTELIADIQRAGGILQPSDLHSYKVRWSEPISNTVLSDGEELVMFTSPPPSGGVVLTNILNILKGYNMGPQDNNGTSNQAITLHRIIEAFKFSYAKRSLLGDPMFVNVTQTVDELLSKTHAEAERQKIDDYKTVNDISFYGSVFSQPEDSGTTHICVVAPNGDAVSATSTINYNFGSGVMSNSTGILLNDEMDDFNLPSNTNNEETLPFSANFNRLVKDPLINVSCYSYK</sequence>
<evidence type="ECO:0000256" key="1">
    <source>
        <dbReference type="PIRSR" id="PIRSR600101-1"/>
    </source>
</evidence>
<dbReference type="FunFam" id="1.10.246.130:FF:000001">
    <property type="entry name" value="Gamma-glutamyltransferase 5 isoform 1"/>
    <property type="match status" value="1"/>
</dbReference>
<reference evidence="4" key="1">
    <citation type="journal article" date="2023" name="IScience">
        <title>Live-bearing cockroach genome reveals convergent evolutionary mechanisms linked to viviparity in insects and beyond.</title>
        <authorList>
            <person name="Fouks B."/>
            <person name="Harrison M.C."/>
            <person name="Mikhailova A.A."/>
            <person name="Marchal E."/>
            <person name="English S."/>
            <person name="Carruthers M."/>
            <person name="Jennings E.C."/>
            <person name="Chiamaka E.L."/>
            <person name="Frigard R.A."/>
            <person name="Pippel M."/>
            <person name="Attardo G.M."/>
            <person name="Benoit J.B."/>
            <person name="Bornberg-Bauer E."/>
            <person name="Tobe S.S."/>
        </authorList>
    </citation>
    <scope>NUCLEOTIDE SEQUENCE</scope>
    <source>
        <strain evidence="4">Stay&amp;Tobe</strain>
    </source>
</reference>
<feature type="active site" description="Nucleophile" evidence="1">
    <location>
        <position position="404"/>
    </location>
</feature>
<proteinExistence type="predicted"/>
<feature type="transmembrane region" description="Helical" evidence="3">
    <location>
        <begin position="32"/>
        <end position="50"/>
    </location>
</feature>
<dbReference type="SUPFAM" id="SSF56235">
    <property type="entry name" value="N-terminal nucleophile aminohydrolases (Ntn hydrolases)"/>
    <property type="match status" value="1"/>
</dbReference>
<protein>
    <recommendedName>
        <fullName evidence="6">Gamma-glutamyltransferase</fullName>
    </recommendedName>
</protein>
<comment type="caution">
    <text evidence="4">The sequence shown here is derived from an EMBL/GenBank/DDBJ whole genome shotgun (WGS) entry which is preliminary data.</text>
</comment>
<feature type="binding site" evidence="2">
    <location>
        <position position="446"/>
    </location>
    <ligand>
        <name>L-glutamate</name>
        <dbReference type="ChEBI" id="CHEBI:29985"/>
    </ligand>
</feature>
<keyword evidence="5" id="KW-1185">Reference proteome</keyword>
<reference evidence="4" key="2">
    <citation type="submission" date="2023-05" db="EMBL/GenBank/DDBJ databases">
        <authorList>
            <person name="Fouks B."/>
        </authorList>
    </citation>
    <scope>NUCLEOTIDE SEQUENCE</scope>
    <source>
        <strain evidence="4">Stay&amp;Tobe</strain>
        <tissue evidence="4">Testes</tissue>
    </source>
</reference>
<dbReference type="PANTHER" id="PTHR11686">
    <property type="entry name" value="GAMMA GLUTAMYL TRANSPEPTIDASE"/>
    <property type="match status" value="1"/>
</dbReference>
<evidence type="ECO:0000313" key="4">
    <source>
        <dbReference type="EMBL" id="KAJ9582222.1"/>
    </source>
</evidence>
<dbReference type="Proteomes" id="UP001233999">
    <property type="component" value="Unassembled WGS sequence"/>
</dbReference>
<dbReference type="InterPro" id="IPR029055">
    <property type="entry name" value="Ntn_hydrolases_N"/>
</dbReference>
<feature type="binding site" evidence="2">
    <location>
        <begin position="422"/>
        <end position="424"/>
    </location>
    <ligand>
        <name>L-glutamate</name>
        <dbReference type="ChEBI" id="CHEBI:29985"/>
    </ligand>
</feature>
<accession>A0AAD8EA22</accession>
<evidence type="ECO:0000256" key="3">
    <source>
        <dbReference type="SAM" id="Phobius"/>
    </source>
</evidence>
<dbReference type="AlphaFoldDB" id="A0AAD8EA22"/>
<dbReference type="InterPro" id="IPR043138">
    <property type="entry name" value="GGT_lsub"/>
</dbReference>
<dbReference type="GO" id="GO:0005886">
    <property type="term" value="C:plasma membrane"/>
    <property type="evidence" value="ECO:0007669"/>
    <property type="project" value="TreeGrafter"/>
</dbReference>
<dbReference type="Pfam" id="PF01019">
    <property type="entry name" value="G_glu_transpept"/>
    <property type="match status" value="2"/>
</dbReference>
<dbReference type="GO" id="GO:0036374">
    <property type="term" value="F:glutathione hydrolase activity"/>
    <property type="evidence" value="ECO:0007669"/>
    <property type="project" value="InterPro"/>
</dbReference>
<dbReference type="PRINTS" id="PR01210">
    <property type="entry name" value="GGTRANSPTASE"/>
</dbReference>
<keyword evidence="3" id="KW-1133">Transmembrane helix</keyword>
<organism evidence="4 5">
    <name type="scientific">Diploptera punctata</name>
    <name type="common">Pacific beetle cockroach</name>
    <dbReference type="NCBI Taxonomy" id="6984"/>
    <lineage>
        <taxon>Eukaryota</taxon>
        <taxon>Metazoa</taxon>
        <taxon>Ecdysozoa</taxon>
        <taxon>Arthropoda</taxon>
        <taxon>Hexapoda</taxon>
        <taxon>Insecta</taxon>
        <taxon>Pterygota</taxon>
        <taxon>Neoptera</taxon>
        <taxon>Polyneoptera</taxon>
        <taxon>Dictyoptera</taxon>
        <taxon>Blattodea</taxon>
        <taxon>Blaberoidea</taxon>
        <taxon>Blaberidae</taxon>
        <taxon>Diplopterinae</taxon>
        <taxon>Diploptera</taxon>
    </lineage>
</organism>
<gene>
    <name evidence="4" type="ORF">L9F63_003432</name>
</gene>
<dbReference type="Gene3D" id="3.60.20.40">
    <property type="match status" value="1"/>
</dbReference>